<gene>
    <name evidence="2" type="ORF">JAAARDRAFT_659827</name>
</gene>
<dbReference type="PANTHER" id="PTHR35180">
    <property type="entry name" value="PROTEIN CBG06219"/>
    <property type="match status" value="1"/>
</dbReference>
<accession>A0A067Q9S4</accession>
<keyword evidence="3" id="KW-1185">Reference proteome</keyword>
<evidence type="ECO:0000256" key="1">
    <source>
        <dbReference type="SAM" id="SignalP"/>
    </source>
</evidence>
<sequence>MKSFATLLVFVATLFVTGQAATLTTESSAADGCFWDGTAPFCTGHCPRGYVEEGRSSCGDGACCWTGYKTYCCPETN</sequence>
<organism evidence="2 3">
    <name type="scientific">Jaapia argillacea MUCL 33604</name>
    <dbReference type="NCBI Taxonomy" id="933084"/>
    <lineage>
        <taxon>Eukaryota</taxon>
        <taxon>Fungi</taxon>
        <taxon>Dikarya</taxon>
        <taxon>Basidiomycota</taxon>
        <taxon>Agaricomycotina</taxon>
        <taxon>Agaricomycetes</taxon>
        <taxon>Agaricomycetidae</taxon>
        <taxon>Jaapiales</taxon>
        <taxon>Jaapiaceae</taxon>
        <taxon>Jaapia</taxon>
    </lineage>
</organism>
<dbReference type="PANTHER" id="PTHR35180:SF4">
    <property type="entry name" value="PROTEIN CBG06219"/>
    <property type="match status" value="1"/>
</dbReference>
<protein>
    <recommendedName>
        <fullName evidence="4">Carbohydrate-binding module family 18 protein</fullName>
    </recommendedName>
</protein>
<name>A0A067Q9S4_9AGAM</name>
<feature type="signal peptide" evidence="1">
    <location>
        <begin position="1"/>
        <end position="20"/>
    </location>
</feature>
<dbReference type="EMBL" id="KL197716">
    <property type="protein sequence ID" value="KDQ59331.1"/>
    <property type="molecule type" value="Genomic_DNA"/>
</dbReference>
<dbReference type="InParanoid" id="A0A067Q9S4"/>
<reference evidence="3" key="1">
    <citation type="journal article" date="2014" name="Proc. Natl. Acad. Sci. U.S.A.">
        <title>Extensive sampling of basidiomycete genomes demonstrates inadequacy of the white-rot/brown-rot paradigm for wood decay fungi.</title>
        <authorList>
            <person name="Riley R."/>
            <person name="Salamov A.A."/>
            <person name="Brown D.W."/>
            <person name="Nagy L.G."/>
            <person name="Floudas D."/>
            <person name="Held B.W."/>
            <person name="Levasseur A."/>
            <person name="Lombard V."/>
            <person name="Morin E."/>
            <person name="Otillar R."/>
            <person name="Lindquist E.A."/>
            <person name="Sun H."/>
            <person name="LaButti K.M."/>
            <person name="Schmutz J."/>
            <person name="Jabbour D."/>
            <person name="Luo H."/>
            <person name="Baker S.E."/>
            <person name="Pisabarro A.G."/>
            <person name="Walton J.D."/>
            <person name="Blanchette R.A."/>
            <person name="Henrissat B."/>
            <person name="Martin F."/>
            <person name="Cullen D."/>
            <person name="Hibbett D.S."/>
            <person name="Grigoriev I.V."/>
        </authorList>
    </citation>
    <scope>NUCLEOTIDE SEQUENCE [LARGE SCALE GENOMIC DNA]</scope>
    <source>
        <strain evidence="3">MUCL 33604</strain>
    </source>
</reference>
<feature type="chain" id="PRO_5001643855" description="Carbohydrate-binding module family 18 protein" evidence="1">
    <location>
        <begin position="21"/>
        <end position="77"/>
    </location>
</feature>
<evidence type="ECO:0008006" key="4">
    <source>
        <dbReference type="Google" id="ProtNLM"/>
    </source>
</evidence>
<dbReference type="AlphaFoldDB" id="A0A067Q9S4"/>
<proteinExistence type="predicted"/>
<evidence type="ECO:0000313" key="2">
    <source>
        <dbReference type="EMBL" id="KDQ59331.1"/>
    </source>
</evidence>
<dbReference type="OrthoDB" id="6332879at2759"/>
<evidence type="ECO:0000313" key="3">
    <source>
        <dbReference type="Proteomes" id="UP000027265"/>
    </source>
</evidence>
<dbReference type="Proteomes" id="UP000027265">
    <property type="component" value="Unassembled WGS sequence"/>
</dbReference>
<dbReference type="HOGENOM" id="CLU_198487_0_0_1"/>
<keyword evidence="1" id="KW-0732">Signal</keyword>